<reference evidence="1 2" key="1">
    <citation type="submission" date="2024-01" db="EMBL/GenBank/DDBJ databases">
        <title>The genomes of 5 underutilized Papilionoideae crops provide insights into root nodulation and disease resistanc.</title>
        <authorList>
            <person name="Yuan L."/>
        </authorList>
    </citation>
    <scope>NUCLEOTIDE SEQUENCE [LARGE SCALE GENOMIC DNA]</scope>
    <source>
        <strain evidence="1">ZHUSHIDOU_FW_LH</strain>
        <tissue evidence="1">Leaf</tissue>
    </source>
</reference>
<gene>
    <name evidence="1" type="ORF">RIF29_40943</name>
</gene>
<evidence type="ECO:0000313" key="2">
    <source>
        <dbReference type="Proteomes" id="UP001372338"/>
    </source>
</evidence>
<dbReference type="EMBL" id="JAYWIO010000008">
    <property type="protein sequence ID" value="KAK7246084.1"/>
    <property type="molecule type" value="Genomic_DNA"/>
</dbReference>
<organism evidence="1 2">
    <name type="scientific">Crotalaria pallida</name>
    <name type="common">Smooth rattlebox</name>
    <name type="synonym">Crotalaria striata</name>
    <dbReference type="NCBI Taxonomy" id="3830"/>
    <lineage>
        <taxon>Eukaryota</taxon>
        <taxon>Viridiplantae</taxon>
        <taxon>Streptophyta</taxon>
        <taxon>Embryophyta</taxon>
        <taxon>Tracheophyta</taxon>
        <taxon>Spermatophyta</taxon>
        <taxon>Magnoliopsida</taxon>
        <taxon>eudicotyledons</taxon>
        <taxon>Gunneridae</taxon>
        <taxon>Pentapetalae</taxon>
        <taxon>rosids</taxon>
        <taxon>fabids</taxon>
        <taxon>Fabales</taxon>
        <taxon>Fabaceae</taxon>
        <taxon>Papilionoideae</taxon>
        <taxon>50 kb inversion clade</taxon>
        <taxon>genistoids sensu lato</taxon>
        <taxon>core genistoids</taxon>
        <taxon>Crotalarieae</taxon>
        <taxon>Crotalaria</taxon>
    </lineage>
</organism>
<keyword evidence="2" id="KW-1185">Reference proteome</keyword>
<proteinExistence type="predicted"/>
<name>A0AAN9E4F5_CROPI</name>
<sequence>MIVDGWDNFDLGLNLQKQKQQKQSPADREEQQCWCGFHSCLQFHFLSLYHFHSIQSLKPILGFLSLPARGSSIPPFLSFPSSSSEFHFLSFVVTDLESDIFNKFISFSTFSS</sequence>
<dbReference type="Proteomes" id="UP001372338">
    <property type="component" value="Unassembled WGS sequence"/>
</dbReference>
<protein>
    <submittedName>
        <fullName evidence="1">Uncharacterized protein</fullName>
    </submittedName>
</protein>
<evidence type="ECO:0000313" key="1">
    <source>
        <dbReference type="EMBL" id="KAK7246084.1"/>
    </source>
</evidence>
<accession>A0AAN9E4F5</accession>
<dbReference type="AlphaFoldDB" id="A0AAN9E4F5"/>
<comment type="caution">
    <text evidence="1">The sequence shown here is derived from an EMBL/GenBank/DDBJ whole genome shotgun (WGS) entry which is preliminary data.</text>
</comment>